<dbReference type="InterPro" id="IPR005119">
    <property type="entry name" value="LysR_subst-bd"/>
</dbReference>
<dbReference type="FunFam" id="1.10.10.10:FF:000001">
    <property type="entry name" value="LysR family transcriptional regulator"/>
    <property type="match status" value="1"/>
</dbReference>
<evidence type="ECO:0000256" key="4">
    <source>
        <dbReference type="ARBA" id="ARBA00023163"/>
    </source>
</evidence>
<dbReference type="GO" id="GO:0003700">
    <property type="term" value="F:DNA-binding transcription factor activity"/>
    <property type="evidence" value="ECO:0007669"/>
    <property type="project" value="InterPro"/>
</dbReference>
<dbReference type="HOGENOM" id="CLU_039613_6_0_4"/>
<dbReference type="KEGG" id="ctes:O987_18385"/>
<proteinExistence type="inferred from homology"/>
<feature type="domain" description="HTH lysR-type" evidence="5">
    <location>
        <begin position="6"/>
        <end position="63"/>
    </location>
</feature>
<gene>
    <name evidence="6" type="ORF">O987_18385</name>
</gene>
<dbReference type="Proteomes" id="UP000028782">
    <property type="component" value="Chromosome"/>
</dbReference>
<evidence type="ECO:0000256" key="2">
    <source>
        <dbReference type="ARBA" id="ARBA00023015"/>
    </source>
</evidence>
<dbReference type="RefSeq" id="WP_043373812.1">
    <property type="nucleotide sequence ID" value="NZ_CP006704.1"/>
</dbReference>
<dbReference type="PANTHER" id="PTHR30419">
    <property type="entry name" value="HTH-TYPE TRANSCRIPTIONAL REGULATOR YBHD"/>
    <property type="match status" value="1"/>
</dbReference>
<dbReference type="AlphaFoldDB" id="A0A076PSX4"/>
<keyword evidence="4" id="KW-0804">Transcription</keyword>
<dbReference type="PROSITE" id="PS50931">
    <property type="entry name" value="HTH_LYSR"/>
    <property type="match status" value="1"/>
</dbReference>
<accession>A0A076PSX4</accession>
<dbReference type="Pfam" id="PF00126">
    <property type="entry name" value="HTH_1"/>
    <property type="match status" value="1"/>
</dbReference>
<dbReference type="Gene3D" id="3.40.190.290">
    <property type="match status" value="1"/>
</dbReference>
<reference evidence="6 7" key="1">
    <citation type="journal article" date="2014" name="Genome Announc.">
        <title>Complete Genome Sequence of Polychlorinated Biphenyl Degrader Comamonas testosteroni TK102 (NBRC 109938).</title>
        <authorList>
            <person name="Fukuda K."/>
            <person name="Hosoyama A."/>
            <person name="Tsuchikane K."/>
            <person name="Ohji S."/>
            <person name="Yamazoe A."/>
            <person name="Fujita N."/>
            <person name="Shintani M."/>
            <person name="Kimbara K."/>
        </authorList>
    </citation>
    <scope>NUCLEOTIDE SEQUENCE [LARGE SCALE GENOMIC DNA]</scope>
    <source>
        <strain evidence="6">TK102</strain>
    </source>
</reference>
<protein>
    <submittedName>
        <fullName evidence="6">LysR family transcriptional regulator</fullName>
    </submittedName>
</protein>
<evidence type="ECO:0000313" key="7">
    <source>
        <dbReference type="Proteomes" id="UP000028782"/>
    </source>
</evidence>
<dbReference type="Pfam" id="PF03466">
    <property type="entry name" value="LysR_substrate"/>
    <property type="match status" value="1"/>
</dbReference>
<evidence type="ECO:0000256" key="3">
    <source>
        <dbReference type="ARBA" id="ARBA00023125"/>
    </source>
</evidence>
<evidence type="ECO:0000313" key="6">
    <source>
        <dbReference type="EMBL" id="AIJ47786.1"/>
    </source>
</evidence>
<dbReference type="GO" id="GO:0003677">
    <property type="term" value="F:DNA binding"/>
    <property type="evidence" value="ECO:0007669"/>
    <property type="project" value="UniProtKB-KW"/>
</dbReference>
<organism evidence="6 7">
    <name type="scientific">Comamonas testosteroni TK102</name>
    <dbReference type="NCBI Taxonomy" id="1392005"/>
    <lineage>
        <taxon>Bacteria</taxon>
        <taxon>Pseudomonadati</taxon>
        <taxon>Pseudomonadota</taxon>
        <taxon>Betaproteobacteria</taxon>
        <taxon>Burkholderiales</taxon>
        <taxon>Comamonadaceae</taxon>
        <taxon>Comamonas</taxon>
    </lineage>
</organism>
<dbReference type="SUPFAM" id="SSF53850">
    <property type="entry name" value="Periplasmic binding protein-like II"/>
    <property type="match status" value="1"/>
</dbReference>
<evidence type="ECO:0000259" key="5">
    <source>
        <dbReference type="PROSITE" id="PS50931"/>
    </source>
</evidence>
<dbReference type="GO" id="GO:0005829">
    <property type="term" value="C:cytosol"/>
    <property type="evidence" value="ECO:0007669"/>
    <property type="project" value="TreeGrafter"/>
</dbReference>
<keyword evidence="2" id="KW-0805">Transcription regulation</keyword>
<name>A0A076PSX4_COMTE</name>
<dbReference type="PRINTS" id="PR00039">
    <property type="entry name" value="HTHLYSR"/>
</dbReference>
<dbReference type="CDD" id="cd08440">
    <property type="entry name" value="PBP2_LTTR_like_4"/>
    <property type="match status" value="1"/>
</dbReference>
<dbReference type="InterPro" id="IPR036390">
    <property type="entry name" value="WH_DNA-bd_sf"/>
</dbReference>
<comment type="similarity">
    <text evidence="1">Belongs to the LysR transcriptional regulatory family.</text>
</comment>
<sequence length="299" mass="32927">MERIKFDISELQAFVATAENSSFRIAAERLCLSAPALSRRIERLEDALGTKLLERTTRHVQLTAIGQEFLTEARAALEGLETAVQRVNDQTLPRRGSVTVACIPSVANHLLPNALRAFAAEYPEVQVHVIDENASHVLDAVVRGRADFGVSFTGSQEPGIQFETWTRERYVLAMLHSHAWACRSEIAWTELAGERLVSVSHQSSNRLLLDQVMAGLPDQPMAWYECNHVTGALALVEAGLGMAAIPQLALPESHPKIRGVPLTEPQLWRTLGLIKKRGRVLSPAAESLKTRLLAAHVDL</sequence>
<dbReference type="PANTHER" id="PTHR30419:SF8">
    <property type="entry name" value="NITROGEN ASSIMILATION TRANSCRIPTIONAL ACTIVATOR-RELATED"/>
    <property type="match status" value="1"/>
</dbReference>
<evidence type="ECO:0000256" key="1">
    <source>
        <dbReference type="ARBA" id="ARBA00009437"/>
    </source>
</evidence>
<keyword evidence="3" id="KW-0238">DNA-binding</keyword>
<dbReference type="Gene3D" id="1.10.10.10">
    <property type="entry name" value="Winged helix-like DNA-binding domain superfamily/Winged helix DNA-binding domain"/>
    <property type="match status" value="1"/>
</dbReference>
<dbReference type="SUPFAM" id="SSF46785">
    <property type="entry name" value="Winged helix' DNA-binding domain"/>
    <property type="match status" value="1"/>
</dbReference>
<dbReference type="EMBL" id="CP006704">
    <property type="protein sequence ID" value="AIJ47786.1"/>
    <property type="molecule type" value="Genomic_DNA"/>
</dbReference>
<dbReference type="InterPro" id="IPR050950">
    <property type="entry name" value="HTH-type_LysR_regulators"/>
</dbReference>
<dbReference type="InterPro" id="IPR036388">
    <property type="entry name" value="WH-like_DNA-bd_sf"/>
</dbReference>
<dbReference type="InterPro" id="IPR000847">
    <property type="entry name" value="LysR_HTH_N"/>
</dbReference>